<dbReference type="AlphaFoldDB" id="A0A8J5FBM6"/>
<evidence type="ECO:0000313" key="7">
    <source>
        <dbReference type="Proteomes" id="UP000734854"/>
    </source>
</evidence>
<protein>
    <recommendedName>
        <fullName evidence="4">Cysteine proteinase inhibitor</fullName>
    </recommendedName>
</protein>
<dbReference type="PROSITE" id="PS00287">
    <property type="entry name" value="CYSTATIN"/>
    <property type="match status" value="1"/>
</dbReference>
<organism evidence="6 7">
    <name type="scientific">Zingiber officinale</name>
    <name type="common">Ginger</name>
    <name type="synonym">Amomum zingiber</name>
    <dbReference type="NCBI Taxonomy" id="94328"/>
    <lineage>
        <taxon>Eukaryota</taxon>
        <taxon>Viridiplantae</taxon>
        <taxon>Streptophyta</taxon>
        <taxon>Embryophyta</taxon>
        <taxon>Tracheophyta</taxon>
        <taxon>Spermatophyta</taxon>
        <taxon>Magnoliopsida</taxon>
        <taxon>Liliopsida</taxon>
        <taxon>Zingiberales</taxon>
        <taxon>Zingiberaceae</taxon>
        <taxon>Zingiber</taxon>
    </lineage>
</organism>
<dbReference type="Gene3D" id="3.10.450.10">
    <property type="match status" value="1"/>
</dbReference>
<evidence type="ECO:0000313" key="6">
    <source>
        <dbReference type="EMBL" id="KAG6483718.1"/>
    </source>
</evidence>
<dbReference type="InterPro" id="IPR046350">
    <property type="entry name" value="Cystatin_sf"/>
</dbReference>
<dbReference type="Proteomes" id="UP000734854">
    <property type="component" value="Unassembled WGS sequence"/>
</dbReference>
<gene>
    <name evidence="6" type="ORF">ZIOFF_060370</name>
</gene>
<evidence type="ECO:0000256" key="3">
    <source>
        <dbReference type="ARBA" id="ARBA00022704"/>
    </source>
</evidence>
<dbReference type="PANTHER" id="PTHR11413:SF103">
    <property type="entry name" value="CYSTEINE PROTEINASE INHIBITOR 12"/>
    <property type="match status" value="1"/>
</dbReference>
<evidence type="ECO:0000256" key="4">
    <source>
        <dbReference type="RuleBase" id="RU362130"/>
    </source>
</evidence>
<keyword evidence="3 4" id="KW-0789">Thiol protease inhibitor</keyword>
<dbReference type="PANTHER" id="PTHR11413">
    <property type="entry name" value="CYSTATIN FAMILY MEMBER"/>
    <property type="match status" value="1"/>
</dbReference>
<evidence type="ECO:0000256" key="1">
    <source>
        <dbReference type="ARBA" id="ARBA00007233"/>
    </source>
</evidence>
<dbReference type="SUPFAM" id="SSF54403">
    <property type="entry name" value="Cystatin/monellin"/>
    <property type="match status" value="1"/>
</dbReference>
<keyword evidence="2 4" id="KW-0646">Protease inhibitor</keyword>
<dbReference type="InterPro" id="IPR018073">
    <property type="entry name" value="Prot_inh_cystat_CS"/>
</dbReference>
<proteinExistence type="inferred from homology"/>
<comment type="caution">
    <text evidence="6">The sequence shown here is derived from an EMBL/GenBank/DDBJ whole genome shotgun (WGS) entry which is preliminary data.</text>
</comment>
<comment type="similarity">
    <text evidence="1 4">Belongs to the cystatin family. Phytocystatin subfamily.</text>
</comment>
<feature type="domain" description="Cystatin" evidence="5">
    <location>
        <begin position="52"/>
        <end position="135"/>
    </location>
</feature>
<dbReference type="Pfam" id="PF16845">
    <property type="entry name" value="SQAPI"/>
    <property type="match status" value="1"/>
</dbReference>
<dbReference type="InterPro" id="IPR000010">
    <property type="entry name" value="Cystatin_dom"/>
</dbReference>
<name>A0A8J5FBM6_ZINOF</name>
<accession>A0A8J5FBM6</accession>
<keyword evidence="7" id="KW-1185">Reference proteome</keyword>
<sequence>MKRERLGCARRCRAVLGGYGTGARAEERCCYRRSEEEMKRVDAMAEEERHAAVLGHKRRRHWVKPGGRRSVLFVVVKNDLLEFARVIKAREQVVAGTLHHLTVEVIDAGKKKIYEAKVWIKPWLNFKELQEFSHAGDSS</sequence>
<dbReference type="SMART" id="SM00043">
    <property type="entry name" value="CY"/>
    <property type="match status" value="1"/>
</dbReference>
<dbReference type="CDD" id="cd00042">
    <property type="entry name" value="CY"/>
    <property type="match status" value="1"/>
</dbReference>
<evidence type="ECO:0000256" key="2">
    <source>
        <dbReference type="ARBA" id="ARBA00022690"/>
    </source>
</evidence>
<dbReference type="GO" id="GO:0004869">
    <property type="term" value="F:cysteine-type endopeptidase inhibitor activity"/>
    <property type="evidence" value="ECO:0007669"/>
    <property type="project" value="UniProtKB-KW"/>
</dbReference>
<evidence type="ECO:0000259" key="5">
    <source>
        <dbReference type="SMART" id="SM00043"/>
    </source>
</evidence>
<reference evidence="6 7" key="1">
    <citation type="submission" date="2020-08" db="EMBL/GenBank/DDBJ databases">
        <title>Plant Genome Project.</title>
        <authorList>
            <person name="Zhang R.-G."/>
        </authorList>
    </citation>
    <scope>NUCLEOTIDE SEQUENCE [LARGE SCALE GENOMIC DNA]</scope>
    <source>
        <tissue evidence="6">Rhizome</tissue>
    </source>
</reference>
<dbReference type="InterPro" id="IPR027214">
    <property type="entry name" value="Cystatin"/>
</dbReference>
<dbReference type="EMBL" id="JACMSC010000016">
    <property type="protein sequence ID" value="KAG6483718.1"/>
    <property type="molecule type" value="Genomic_DNA"/>
</dbReference>